<name>A0ABT1JNT4_ACTCY</name>
<protein>
    <submittedName>
        <fullName evidence="2">DNA-binding transcriptional regulator, MarR family</fullName>
    </submittedName>
</protein>
<dbReference type="GO" id="GO:0003677">
    <property type="term" value="F:DNA binding"/>
    <property type="evidence" value="ECO:0007669"/>
    <property type="project" value="UniProtKB-KW"/>
</dbReference>
<dbReference type="Proteomes" id="UP000791080">
    <property type="component" value="Unassembled WGS sequence"/>
</dbReference>
<dbReference type="PROSITE" id="PS50995">
    <property type="entry name" value="HTH_MARR_2"/>
    <property type="match status" value="1"/>
</dbReference>
<dbReference type="Pfam" id="PF01047">
    <property type="entry name" value="MarR"/>
    <property type="match status" value="1"/>
</dbReference>
<proteinExistence type="predicted"/>
<dbReference type="SUPFAM" id="SSF46785">
    <property type="entry name" value="Winged helix' DNA-binding domain"/>
    <property type="match status" value="1"/>
</dbReference>
<organism evidence="2 3">
    <name type="scientific">Actinoalloteichus caeruleus DSM 43889</name>
    <dbReference type="NCBI Taxonomy" id="1120930"/>
    <lineage>
        <taxon>Bacteria</taxon>
        <taxon>Bacillati</taxon>
        <taxon>Actinomycetota</taxon>
        <taxon>Actinomycetes</taxon>
        <taxon>Pseudonocardiales</taxon>
        <taxon>Pseudonocardiaceae</taxon>
        <taxon>Actinoalloteichus</taxon>
        <taxon>Actinoalloteichus cyanogriseus</taxon>
    </lineage>
</organism>
<comment type="caution">
    <text evidence="2">The sequence shown here is derived from an EMBL/GenBank/DDBJ whole genome shotgun (WGS) entry which is preliminary data.</text>
</comment>
<dbReference type="InterPro" id="IPR039422">
    <property type="entry name" value="MarR/SlyA-like"/>
</dbReference>
<reference evidence="2 3" key="2">
    <citation type="submission" date="2022-06" db="EMBL/GenBank/DDBJ databases">
        <title>Genomic Encyclopedia of Type Strains, Phase I: the one thousand microbial genomes (KMG-I) project.</title>
        <authorList>
            <person name="Kyrpides N."/>
        </authorList>
    </citation>
    <scope>NUCLEOTIDE SEQUENCE [LARGE SCALE GENOMIC DNA]</scope>
    <source>
        <strain evidence="2 3">DSM 43889</strain>
    </source>
</reference>
<evidence type="ECO:0000313" key="3">
    <source>
        <dbReference type="Proteomes" id="UP000791080"/>
    </source>
</evidence>
<accession>A0ABT1JNT4</accession>
<dbReference type="PANTHER" id="PTHR33164:SF106">
    <property type="entry name" value="TRANSCRIPTIONAL REGULATORY PROTEIN"/>
    <property type="match status" value="1"/>
</dbReference>
<dbReference type="Gene3D" id="1.10.10.10">
    <property type="entry name" value="Winged helix-like DNA-binding domain superfamily/Winged helix DNA-binding domain"/>
    <property type="match status" value="1"/>
</dbReference>
<evidence type="ECO:0000259" key="1">
    <source>
        <dbReference type="PROSITE" id="PS50995"/>
    </source>
</evidence>
<dbReference type="PANTHER" id="PTHR33164">
    <property type="entry name" value="TRANSCRIPTIONAL REGULATOR, MARR FAMILY"/>
    <property type="match status" value="1"/>
</dbReference>
<feature type="domain" description="HTH marR-type" evidence="1">
    <location>
        <begin position="1"/>
        <end position="139"/>
    </location>
</feature>
<sequence length="149" mass="16324">MDREAQVERIVRQLPLWMSAVDAVNDGIAREAGISASDLACLHEVIVDGPLPAGELARRLRLTTGAITHLVERLVRAGWVRRFPDDTDRRRVLVEALPGTGERMMASYAPLDRTTRTTLSEFTADELAVIARFVEGSLGATRTLVDGDA</sequence>
<dbReference type="InterPro" id="IPR036390">
    <property type="entry name" value="WH_DNA-bd_sf"/>
</dbReference>
<evidence type="ECO:0000313" key="2">
    <source>
        <dbReference type="EMBL" id="MCP2333824.1"/>
    </source>
</evidence>
<keyword evidence="2" id="KW-0238">DNA-binding</keyword>
<dbReference type="InterPro" id="IPR036388">
    <property type="entry name" value="WH-like_DNA-bd_sf"/>
</dbReference>
<dbReference type="InterPro" id="IPR000835">
    <property type="entry name" value="HTH_MarR-typ"/>
</dbReference>
<gene>
    <name evidence="2" type="ORF">G443_004094</name>
</gene>
<keyword evidence="3" id="KW-1185">Reference proteome</keyword>
<dbReference type="SMART" id="SM00347">
    <property type="entry name" value="HTH_MARR"/>
    <property type="match status" value="1"/>
</dbReference>
<reference evidence="2 3" key="1">
    <citation type="submission" date="2013-07" db="EMBL/GenBank/DDBJ databases">
        <authorList>
            <consortium name="DOE Joint Genome Institute"/>
            <person name="Reeve W."/>
            <person name="Huntemann M."/>
            <person name="Han J."/>
            <person name="Chen A."/>
            <person name="Kyrpides N."/>
            <person name="Mavromatis K."/>
            <person name="Markowitz V."/>
            <person name="Palaniappan K."/>
            <person name="Ivanova N."/>
            <person name="Schaumberg A."/>
            <person name="Pati A."/>
            <person name="Liolios K."/>
            <person name="Nordberg H.P."/>
            <person name="Cantor M.N."/>
            <person name="Hua S.X."/>
            <person name="Woyke T."/>
        </authorList>
    </citation>
    <scope>NUCLEOTIDE SEQUENCE [LARGE SCALE GENOMIC DNA]</scope>
    <source>
        <strain evidence="2 3">DSM 43889</strain>
    </source>
</reference>
<dbReference type="EMBL" id="AUBJ02000001">
    <property type="protein sequence ID" value="MCP2333824.1"/>
    <property type="molecule type" value="Genomic_DNA"/>
</dbReference>
<dbReference type="RefSeq" id="WP_051314009.1">
    <property type="nucleotide sequence ID" value="NZ_AUBJ02000001.1"/>
</dbReference>